<dbReference type="GeneTree" id="ENSGT00940000163158"/>
<dbReference type="Pfam" id="PF00021">
    <property type="entry name" value="UPAR_LY6"/>
    <property type="match status" value="1"/>
</dbReference>
<evidence type="ECO:0000256" key="1">
    <source>
        <dbReference type="SAM" id="SignalP"/>
    </source>
</evidence>
<dbReference type="AlphaFoldDB" id="A0A8C6HG42"/>
<dbReference type="Proteomes" id="UP000694415">
    <property type="component" value="Unplaced"/>
</dbReference>
<keyword evidence="4" id="KW-1185">Reference proteome</keyword>
<organism evidence="3 4">
    <name type="scientific">Mus spicilegus</name>
    <name type="common">Mound-building mouse</name>
    <dbReference type="NCBI Taxonomy" id="10103"/>
    <lineage>
        <taxon>Eukaryota</taxon>
        <taxon>Metazoa</taxon>
        <taxon>Chordata</taxon>
        <taxon>Craniata</taxon>
        <taxon>Vertebrata</taxon>
        <taxon>Euteleostomi</taxon>
        <taxon>Mammalia</taxon>
        <taxon>Eutheria</taxon>
        <taxon>Euarchontoglires</taxon>
        <taxon>Glires</taxon>
        <taxon>Rodentia</taxon>
        <taxon>Myomorpha</taxon>
        <taxon>Muroidea</taxon>
        <taxon>Muridae</taxon>
        <taxon>Murinae</taxon>
        <taxon>Mus</taxon>
        <taxon>Mus</taxon>
    </lineage>
</organism>
<reference evidence="3" key="1">
    <citation type="submission" date="2025-08" db="UniProtKB">
        <authorList>
            <consortium name="Ensembl"/>
        </authorList>
    </citation>
    <scope>IDENTIFICATION</scope>
</reference>
<dbReference type="InterPro" id="IPR016054">
    <property type="entry name" value="LY6_UPA_recep-like"/>
</dbReference>
<evidence type="ECO:0000313" key="3">
    <source>
        <dbReference type="Ensembl" id="ENSMSIP00000020864.1"/>
    </source>
</evidence>
<dbReference type="Ensembl" id="ENSMSIT00000026345.1">
    <property type="protein sequence ID" value="ENSMSIP00000020864.1"/>
    <property type="gene ID" value="ENSMSIG00000017736.1"/>
</dbReference>
<protein>
    <submittedName>
        <fullName evidence="3">Prostate and testis expressed 9</fullName>
    </submittedName>
</protein>
<sequence length="102" mass="11773">VPSWMVGSSICIRTLPFLLIASFTLKCFQCTLFNSKGKCLFQESPCETQNNEVCVLWAKFEGGRFMYGFQECSHTCVNQTLNLRNKRIEMKCCNDKSFCNKF</sequence>
<feature type="signal peptide" evidence="1">
    <location>
        <begin position="1"/>
        <end position="30"/>
    </location>
</feature>
<feature type="domain" description="UPAR/Ly6" evidence="2">
    <location>
        <begin position="25"/>
        <end position="101"/>
    </location>
</feature>
<reference evidence="3" key="2">
    <citation type="submission" date="2025-09" db="UniProtKB">
        <authorList>
            <consortium name="Ensembl"/>
        </authorList>
    </citation>
    <scope>IDENTIFICATION</scope>
</reference>
<evidence type="ECO:0000313" key="4">
    <source>
        <dbReference type="Proteomes" id="UP000694415"/>
    </source>
</evidence>
<proteinExistence type="predicted"/>
<dbReference type="CDD" id="cd23628">
    <property type="entry name" value="TFP_LU_ECD_SP10_like"/>
    <property type="match status" value="1"/>
</dbReference>
<accession>A0A8C6HG42</accession>
<name>A0A8C6HG42_MUSSI</name>
<keyword evidence="1" id="KW-0732">Signal</keyword>
<feature type="chain" id="PRO_5034756332" evidence="1">
    <location>
        <begin position="31"/>
        <end position="102"/>
    </location>
</feature>
<evidence type="ECO:0000259" key="2">
    <source>
        <dbReference type="Pfam" id="PF00021"/>
    </source>
</evidence>